<feature type="chain" id="PRO_5041922856" evidence="1">
    <location>
        <begin position="24"/>
        <end position="115"/>
    </location>
</feature>
<sequence length="115" mass="12813">MQTCCSSTLLVACSLLLLRHVMAMPTTIPAMTTLQPKLVTDGEEELLPKNYHFIVEHRPTSLGQNHYIKPGQVVGAFSLDSNSLRVRHEGSKRNISKKLNILFVADPKEDDAMHS</sequence>
<proteinExistence type="predicted"/>
<keyword evidence="1" id="KW-0732">Signal</keyword>
<evidence type="ECO:0000313" key="3">
    <source>
        <dbReference type="Proteomes" id="UP001200034"/>
    </source>
</evidence>
<dbReference type="Proteomes" id="UP001200034">
    <property type="component" value="Unassembled WGS sequence"/>
</dbReference>
<evidence type="ECO:0000313" key="2">
    <source>
        <dbReference type="EMBL" id="KAH8384973.1"/>
    </source>
</evidence>
<name>A0AAD4KB34_9MUSC</name>
<dbReference type="AlphaFoldDB" id="A0AAD4KB34"/>
<gene>
    <name evidence="2" type="ORF">KR093_003916</name>
</gene>
<comment type="caution">
    <text evidence="2">The sequence shown here is derived from an EMBL/GenBank/DDBJ whole genome shotgun (WGS) entry which is preliminary data.</text>
</comment>
<dbReference type="EMBL" id="JAJJHW010000676">
    <property type="protein sequence ID" value="KAH8384973.1"/>
    <property type="molecule type" value="Genomic_DNA"/>
</dbReference>
<evidence type="ECO:0000256" key="1">
    <source>
        <dbReference type="SAM" id="SignalP"/>
    </source>
</evidence>
<protein>
    <submittedName>
        <fullName evidence="2">Uncharacterized protein</fullName>
    </submittedName>
</protein>
<accession>A0AAD4KB34</accession>
<keyword evidence="3" id="KW-1185">Reference proteome</keyword>
<feature type="signal peptide" evidence="1">
    <location>
        <begin position="1"/>
        <end position="23"/>
    </location>
</feature>
<organism evidence="2 3">
    <name type="scientific">Drosophila rubida</name>
    <dbReference type="NCBI Taxonomy" id="30044"/>
    <lineage>
        <taxon>Eukaryota</taxon>
        <taxon>Metazoa</taxon>
        <taxon>Ecdysozoa</taxon>
        <taxon>Arthropoda</taxon>
        <taxon>Hexapoda</taxon>
        <taxon>Insecta</taxon>
        <taxon>Pterygota</taxon>
        <taxon>Neoptera</taxon>
        <taxon>Endopterygota</taxon>
        <taxon>Diptera</taxon>
        <taxon>Brachycera</taxon>
        <taxon>Muscomorpha</taxon>
        <taxon>Ephydroidea</taxon>
        <taxon>Drosophilidae</taxon>
        <taxon>Drosophila</taxon>
    </lineage>
</organism>
<reference evidence="2" key="1">
    <citation type="journal article" date="2021" name="Mol. Ecol. Resour.">
        <title>Phylogenomic analyses of the genus Drosophila reveals genomic signals of climate adaptation.</title>
        <authorList>
            <person name="Li F."/>
            <person name="Rane R.V."/>
            <person name="Luria V."/>
            <person name="Xiong Z."/>
            <person name="Chen J."/>
            <person name="Li Z."/>
            <person name="Catullo R.A."/>
            <person name="Griffin P.C."/>
            <person name="Schiffer M."/>
            <person name="Pearce S."/>
            <person name="Lee S.F."/>
            <person name="McElroy K."/>
            <person name="Stocker A."/>
            <person name="Shirriffs J."/>
            <person name="Cockerell F."/>
            <person name="Coppin C."/>
            <person name="Sgro C.M."/>
            <person name="Karger A."/>
            <person name="Cain J.W."/>
            <person name="Weber J.A."/>
            <person name="Santpere G."/>
            <person name="Kirschner M.W."/>
            <person name="Hoffmann A.A."/>
            <person name="Oakeshott J.G."/>
            <person name="Zhang G."/>
        </authorList>
    </citation>
    <scope>NUCLEOTIDE SEQUENCE</scope>
    <source>
        <strain evidence="2">BGI-SZ-2011g</strain>
    </source>
</reference>